<dbReference type="PRINTS" id="PR00395">
    <property type="entry name" value="RIBOSOMALS2"/>
</dbReference>
<dbReference type="AlphaFoldDB" id="A0A1F8EA58"/>
<dbReference type="GO" id="GO:0006412">
    <property type="term" value="P:translation"/>
    <property type="evidence" value="ECO:0007669"/>
    <property type="project" value="UniProtKB-UniRule"/>
</dbReference>
<keyword evidence="2 5" id="KW-0689">Ribosomal protein</keyword>
<gene>
    <name evidence="5" type="primary">rpsB</name>
    <name evidence="6" type="ORF">A2735_01170</name>
</gene>
<comment type="caution">
    <text evidence="6">The sequence shown here is derived from an EMBL/GenBank/DDBJ whole genome shotgun (WGS) entry which is preliminary data.</text>
</comment>
<dbReference type="Proteomes" id="UP000178520">
    <property type="component" value="Unassembled WGS sequence"/>
</dbReference>
<dbReference type="GO" id="GO:0022627">
    <property type="term" value="C:cytosolic small ribosomal subunit"/>
    <property type="evidence" value="ECO:0007669"/>
    <property type="project" value="TreeGrafter"/>
</dbReference>
<dbReference type="HAMAP" id="MF_00291_B">
    <property type="entry name" value="Ribosomal_uS2_B"/>
    <property type="match status" value="1"/>
</dbReference>
<comment type="similarity">
    <text evidence="1 5">Belongs to the universal ribosomal protein uS2 family.</text>
</comment>
<dbReference type="CDD" id="cd01425">
    <property type="entry name" value="RPS2"/>
    <property type="match status" value="1"/>
</dbReference>
<dbReference type="InterPro" id="IPR023591">
    <property type="entry name" value="Ribosomal_uS2_flav_dom_sf"/>
</dbReference>
<protein>
    <recommendedName>
        <fullName evidence="4 5">Small ribosomal subunit protein uS2</fullName>
    </recommendedName>
</protein>
<keyword evidence="3 5" id="KW-0687">Ribonucleoprotein</keyword>
<organism evidence="6 7">
    <name type="scientific">Candidatus Yanofskybacteria bacterium RIFCSPHIGHO2_01_FULL_41_21</name>
    <dbReference type="NCBI Taxonomy" id="1802660"/>
    <lineage>
        <taxon>Bacteria</taxon>
        <taxon>Candidatus Yanofskyibacteriota</taxon>
    </lineage>
</organism>
<evidence type="ECO:0000256" key="1">
    <source>
        <dbReference type="ARBA" id="ARBA00006242"/>
    </source>
</evidence>
<name>A0A1F8EA58_9BACT</name>
<dbReference type="EMBL" id="MGJA01000008">
    <property type="protein sequence ID" value="OGM97756.1"/>
    <property type="molecule type" value="Genomic_DNA"/>
</dbReference>
<proteinExistence type="inferred from homology"/>
<evidence type="ECO:0000313" key="7">
    <source>
        <dbReference type="Proteomes" id="UP000178520"/>
    </source>
</evidence>
<dbReference type="InterPro" id="IPR005706">
    <property type="entry name" value="Ribosomal_uS2_bac/mit/plastid"/>
</dbReference>
<evidence type="ECO:0000256" key="5">
    <source>
        <dbReference type="HAMAP-Rule" id="MF_00291"/>
    </source>
</evidence>
<dbReference type="Gene3D" id="3.40.50.10490">
    <property type="entry name" value="Glucose-6-phosphate isomerase like protein, domain 1"/>
    <property type="match status" value="1"/>
</dbReference>
<dbReference type="NCBIfam" id="TIGR01011">
    <property type="entry name" value="rpsB_bact"/>
    <property type="match status" value="1"/>
</dbReference>
<dbReference type="InterPro" id="IPR001865">
    <property type="entry name" value="Ribosomal_uS2"/>
</dbReference>
<dbReference type="Gene3D" id="1.10.287.610">
    <property type="entry name" value="Helix hairpin bin"/>
    <property type="match status" value="1"/>
</dbReference>
<evidence type="ECO:0000256" key="4">
    <source>
        <dbReference type="ARBA" id="ARBA00035256"/>
    </source>
</evidence>
<evidence type="ECO:0000313" key="6">
    <source>
        <dbReference type="EMBL" id="OGM97756.1"/>
    </source>
</evidence>
<dbReference type="STRING" id="1802660.A2735_01170"/>
<dbReference type="PANTHER" id="PTHR12534">
    <property type="entry name" value="30S RIBOSOMAL PROTEIN S2 PROKARYOTIC AND ORGANELLAR"/>
    <property type="match status" value="1"/>
</dbReference>
<accession>A0A1F8EA58</accession>
<reference evidence="6 7" key="1">
    <citation type="journal article" date="2016" name="Nat. Commun.">
        <title>Thousands of microbial genomes shed light on interconnected biogeochemical processes in an aquifer system.</title>
        <authorList>
            <person name="Anantharaman K."/>
            <person name="Brown C.T."/>
            <person name="Hug L.A."/>
            <person name="Sharon I."/>
            <person name="Castelle C.J."/>
            <person name="Probst A.J."/>
            <person name="Thomas B.C."/>
            <person name="Singh A."/>
            <person name="Wilkins M.J."/>
            <person name="Karaoz U."/>
            <person name="Brodie E.L."/>
            <person name="Williams K.H."/>
            <person name="Hubbard S.S."/>
            <person name="Banfield J.F."/>
        </authorList>
    </citation>
    <scope>NUCLEOTIDE SEQUENCE [LARGE SCALE GENOMIC DNA]</scope>
</reference>
<dbReference type="Pfam" id="PF00318">
    <property type="entry name" value="Ribosomal_S2"/>
    <property type="match status" value="1"/>
</dbReference>
<evidence type="ECO:0000256" key="3">
    <source>
        <dbReference type="ARBA" id="ARBA00023274"/>
    </source>
</evidence>
<dbReference type="SUPFAM" id="SSF52313">
    <property type="entry name" value="Ribosomal protein S2"/>
    <property type="match status" value="1"/>
</dbReference>
<sequence>METIQDNLISYEDMLKAGTHFGRKKTVYNPQMAPYVYIVRDGICIIDLLKTQTELTNTIKFLKKTAENGGLMLFVGLTKQSSGGIKELAQALNMPYVIDRWIGGTLTNFKIINDRVKKLEEMEKGLKTGAYDKYTKKERLMLTREMNKMSTHFEGLKKLTRMPDVVFVSSLKESALPLHESKKMGVACVAITNTDSNPKSVDYIVPANDRSKKSVDLILDALKRELTAVTSQ</sequence>
<dbReference type="PANTHER" id="PTHR12534:SF0">
    <property type="entry name" value="SMALL RIBOSOMAL SUBUNIT PROTEIN US2M"/>
    <property type="match status" value="1"/>
</dbReference>
<evidence type="ECO:0000256" key="2">
    <source>
        <dbReference type="ARBA" id="ARBA00022980"/>
    </source>
</evidence>
<dbReference type="GO" id="GO:0003735">
    <property type="term" value="F:structural constituent of ribosome"/>
    <property type="evidence" value="ECO:0007669"/>
    <property type="project" value="InterPro"/>
</dbReference>